<dbReference type="EMBL" id="CM055107">
    <property type="protein sequence ID" value="KAJ7527034.1"/>
    <property type="molecule type" value="Genomic_DNA"/>
</dbReference>
<evidence type="ECO:0000313" key="2">
    <source>
        <dbReference type="Proteomes" id="UP001162992"/>
    </source>
</evidence>
<comment type="caution">
    <text evidence="1">The sequence shown here is derived from an EMBL/GenBank/DDBJ whole genome shotgun (WGS) entry which is preliminary data.</text>
</comment>
<organism evidence="1 2">
    <name type="scientific">Diphasiastrum complanatum</name>
    <name type="common">Issler's clubmoss</name>
    <name type="synonym">Lycopodium complanatum</name>
    <dbReference type="NCBI Taxonomy" id="34168"/>
    <lineage>
        <taxon>Eukaryota</taxon>
        <taxon>Viridiplantae</taxon>
        <taxon>Streptophyta</taxon>
        <taxon>Embryophyta</taxon>
        <taxon>Tracheophyta</taxon>
        <taxon>Lycopodiopsida</taxon>
        <taxon>Lycopodiales</taxon>
        <taxon>Lycopodiaceae</taxon>
        <taxon>Lycopodioideae</taxon>
        <taxon>Diphasiastrum</taxon>
    </lineage>
</organism>
<dbReference type="Proteomes" id="UP001162992">
    <property type="component" value="Chromosome 16"/>
</dbReference>
<reference evidence="2" key="1">
    <citation type="journal article" date="2024" name="Proc. Natl. Acad. Sci. U.S.A.">
        <title>Extraordinary preservation of gene collinearity over three hundred million years revealed in homosporous lycophytes.</title>
        <authorList>
            <person name="Li C."/>
            <person name="Wickell D."/>
            <person name="Kuo L.Y."/>
            <person name="Chen X."/>
            <person name="Nie B."/>
            <person name="Liao X."/>
            <person name="Peng D."/>
            <person name="Ji J."/>
            <person name="Jenkins J."/>
            <person name="Williams M."/>
            <person name="Shu S."/>
            <person name="Plott C."/>
            <person name="Barry K."/>
            <person name="Rajasekar S."/>
            <person name="Grimwood J."/>
            <person name="Han X."/>
            <person name="Sun S."/>
            <person name="Hou Z."/>
            <person name="He W."/>
            <person name="Dai G."/>
            <person name="Sun C."/>
            <person name="Schmutz J."/>
            <person name="Leebens-Mack J.H."/>
            <person name="Li F.W."/>
            <person name="Wang L."/>
        </authorList>
    </citation>
    <scope>NUCLEOTIDE SEQUENCE [LARGE SCALE GENOMIC DNA]</scope>
    <source>
        <strain evidence="2">cv. PW_Plant_1</strain>
    </source>
</reference>
<keyword evidence="2" id="KW-1185">Reference proteome</keyword>
<gene>
    <name evidence="1" type="ORF">O6H91_16G033200</name>
</gene>
<proteinExistence type="predicted"/>
<accession>A0ACC2BC78</accession>
<protein>
    <submittedName>
        <fullName evidence="1">Uncharacterized protein</fullName>
    </submittedName>
</protein>
<name>A0ACC2BC78_DIPCM</name>
<evidence type="ECO:0000313" key="1">
    <source>
        <dbReference type="EMBL" id="KAJ7527034.1"/>
    </source>
</evidence>
<sequence length="465" mass="51921">MEEGSSFQRREEVEIAIVGGGLGGLALALALQERGITAHLYEKHHDLRSDTATAIGIGANGVKSLNGIRSGLSKVMEDAGTYASCLKLTLVNKKGEVRYREQTFEQGEYVSIGWKQAQLVLASYINKDLIHCSHRLVRFESSEAGVDAYFEVTDENTSSLEYIKVVRTKLLVGADGIWSVVRRTIVGDSPRYLHLVDWNAYVPNPGAKVFGGHGEHEIVLLFDEDGETRSWLVDAGKGFSLWILRKLDLSGDLAKTLKRSKGGLGIPGAKARALQQLDGLDGWDDIKAAIKATDETYIFERPIMDNLPIKRWSDSHRRVLLMGDAAHAQYVGPGQGARTAFEDAHQLSILLKEAFSSSEDNSIATAVKKVNFMEEMLSTSRHTFVKVYQCFSPLSSTSWFEELRIPRMIKMQEYAAESTALPALVPEWVSKLTMEEKQKRALECQQWVHSYPEKMLCDPDSTYWK</sequence>